<feature type="compositionally biased region" description="Low complexity" evidence="1">
    <location>
        <begin position="7"/>
        <end position="22"/>
    </location>
</feature>
<dbReference type="AlphaFoldDB" id="T2KGA9"/>
<dbReference type="Proteomes" id="UP000016160">
    <property type="component" value="Chromosome"/>
</dbReference>
<reference evidence="2 3" key="1">
    <citation type="journal article" date="2013" name="Appl. Environ. Microbiol.">
        <title>The genome of the alga-associated marine flavobacterium Formosa agariphila KMM 3901T reveals a broad potential for degradation of algal polysaccharides.</title>
        <authorList>
            <person name="Mann A.J."/>
            <person name="Hahnke R.L."/>
            <person name="Huang S."/>
            <person name="Werner J."/>
            <person name="Xing P."/>
            <person name="Barbeyron T."/>
            <person name="Huettel B."/>
            <person name="Stueber K."/>
            <person name="Reinhardt R."/>
            <person name="Harder J."/>
            <person name="Gloeckner F.O."/>
            <person name="Amann R.I."/>
            <person name="Teeling H."/>
        </authorList>
    </citation>
    <scope>NUCLEOTIDE SEQUENCE [LARGE SCALE GENOMIC DNA]</scope>
    <source>
        <strain evidence="3">DSM 15362 / KCTC 12365 / LMG 23005 / KMM 3901</strain>
    </source>
</reference>
<accession>T2KGA9</accession>
<evidence type="ECO:0000313" key="2">
    <source>
        <dbReference type="EMBL" id="CDF77777.1"/>
    </source>
</evidence>
<name>T2KGA9_FORAG</name>
<protein>
    <recommendedName>
        <fullName evidence="4">Collagen triple helix repeat protein</fullName>
    </recommendedName>
</protein>
<evidence type="ECO:0000313" key="3">
    <source>
        <dbReference type="Proteomes" id="UP000016160"/>
    </source>
</evidence>
<organism evidence="2 3">
    <name type="scientific">Formosa agariphila (strain DSM 15362 / KCTC 12365 / LMG 23005 / KMM 3901 / M-2Alg 35-1)</name>
    <dbReference type="NCBI Taxonomy" id="1347342"/>
    <lineage>
        <taxon>Bacteria</taxon>
        <taxon>Pseudomonadati</taxon>
        <taxon>Bacteroidota</taxon>
        <taxon>Flavobacteriia</taxon>
        <taxon>Flavobacteriales</taxon>
        <taxon>Flavobacteriaceae</taxon>
        <taxon>Formosa</taxon>
    </lineage>
</organism>
<feature type="region of interest" description="Disordered" evidence="1">
    <location>
        <begin position="1"/>
        <end position="30"/>
    </location>
</feature>
<evidence type="ECO:0008006" key="4">
    <source>
        <dbReference type="Google" id="ProtNLM"/>
    </source>
</evidence>
<dbReference type="Gene3D" id="1.20.5.320">
    <property type="entry name" value="6-Phosphogluconate Dehydrogenase, domain 3"/>
    <property type="match status" value="1"/>
</dbReference>
<proteinExistence type="predicted"/>
<dbReference type="EMBL" id="HG315671">
    <property type="protein sequence ID" value="CDF77777.1"/>
    <property type="molecule type" value="Genomic_DNA"/>
</dbReference>
<dbReference type="eggNOG" id="COG3209">
    <property type="taxonomic scope" value="Bacteria"/>
</dbReference>
<dbReference type="PATRIC" id="fig|1347342.6.peg.64"/>
<feature type="compositionally biased region" description="Low complexity" evidence="1">
    <location>
        <begin position="62"/>
        <end position="83"/>
    </location>
</feature>
<evidence type="ECO:0000256" key="1">
    <source>
        <dbReference type="SAM" id="MobiDB-lite"/>
    </source>
</evidence>
<dbReference type="PANTHER" id="PTHR24637">
    <property type="entry name" value="COLLAGEN"/>
    <property type="match status" value="1"/>
</dbReference>
<sequence length="583" mass="58061">MREFDGTDGNNGTNGADGAAGADGVGIDSTTDNGDGTFTISYTDGTSFTTPDFTGPQGAQGIAGTDGANGADGATGADGVGIDSTTDNGDGTFTISYTDGTSFTTPDFTGPQGAQGIAGTDGTNGTNGAAGADGVGIDSTTDNGDGTFTISYTDGTSFTTPDFTGPQGAQGIAGTDGTNGTNGAAGADGVGIDSTTDNGDGTFTILYTDGTSFTTPDFTGPQGAQGIAGTDGTDGTNGADGAAGADGVGIDSTTNNGDGTFTISYTDGTSFTTPDFTGPQGAQGIQGLAGPAGPQGPAGTDGVVNPEDLTAGDTSITVTNGTGATLVDANVKVTDGGITTIKLADGAVATAKIEDGAVTAPKLSAGAGDNGRVGVADDLGAITYQNIDDLIDEPWRNTDDTPATDSSTNINYMGGDIGIGTNDPTERLDIGTGNLRVRDINTLAGVSTDKIVVADTDGVLKTVDNIAPKFFYMPAVIFETTTTGAGLSRNLYEDYNKQFTGQQFDVAHGATGSSMTYKGGLVGSTGAPTAMDVYADTELYYYISYYDQSVFANVSISDSGVLTYDIISSATPTAYMNIIFVIK</sequence>
<feature type="region of interest" description="Disordered" evidence="1">
    <location>
        <begin position="48"/>
        <end position="88"/>
    </location>
</feature>
<gene>
    <name evidence="2" type="ORF">BN863_650</name>
</gene>
<dbReference type="HOGENOM" id="CLU_501370_0_0_10"/>
<keyword evidence="3" id="KW-1185">Reference proteome</keyword>
<dbReference type="STRING" id="1347342.BN863_650"/>